<dbReference type="AlphaFoldDB" id="A0AAV7H671"/>
<evidence type="ECO:0000256" key="5">
    <source>
        <dbReference type="SAM" id="MobiDB-lite"/>
    </source>
</evidence>
<dbReference type="Proteomes" id="UP000775213">
    <property type="component" value="Unassembled WGS sequence"/>
</dbReference>
<feature type="region of interest" description="Disordered" evidence="5">
    <location>
        <begin position="39"/>
        <end position="67"/>
    </location>
</feature>
<evidence type="ECO:0000256" key="2">
    <source>
        <dbReference type="ARBA" id="ARBA00022692"/>
    </source>
</evidence>
<organism evidence="8 9">
    <name type="scientific">Dendrobium chrysotoxum</name>
    <name type="common">Orchid</name>
    <dbReference type="NCBI Taxonomy" id="161865"/>
    <lineage>
        <taxon>Eukaryota</taxon>
        <taxon>Viridiplantae</taxon>
        <taxon>Streptophyta</taxon>
        <taxon>Embryophyta</taxon>
        <taxon>Tracheophyta</taxon>
        <taxon>Spermatophyta</taxon>
        <taxon>Magnoliopsida</taxon>
        <taxon>Liliopsida</taxon>
        <taxon>Asparagales</taxon>
        <taxon>Orchidaceae</taxon>
        <taxon>Epidendroideae</taxon>
        <taxon>Malaxideae</taxon>
        <taxon>Dendrobiinae</taxon>
        <taxon>Dendrobium</taxon>
    </lineage>
</organism>
<evidence type="ECO:0000256" key="6">
    <source>
        <dbReference type="SAM" id="Phobius"/>
    </source>
</evidence>
<reference evidence="8 9" key="1">
    <citation type="journal article" date="2021" name="Hortic Res">
        <title>Chromosome-scale assembly of the Dendrobium chrysotoxum genome enhances the understanding of orchid evolution.</title>
        <authorList>
            <person name="Zhang Y."/>
            <person name="Zhang G.Q."/>
            <person name="Zhang D."/>
            <person name="Liu X.D."/>
            <person name="Xu X.Y."/>
            <person name="Sun W.H."/>
            <person name="Yu X."/>
            <person name="Zhu X."/>
            <person name="Wang Z.W."/>
            <person name="Zhao X."/>
            <person name="Zhong W.Y."/>
            <person name="Chen H."/>
            <person name="Yin W.L."/>
            <person name="Huang T."/>
            <person name="Niu S.C."/>
            <person name="Liu Z.J."/>
        </authorList>
    </citation>
    <scope>NUCLEOTIDE SEQUENCE [LARGE SCALE GENOMIC DNA]</scope>
    <source>
        <strain evidence="8">Lindl</strain>
    </source>
</reference>
<feature type="compositionally biased region" description="Polar residues" evidence="5">
    <location>
        <begin position="39"/>
        <end position="55"/>
    </location>
</feature>
<name>A0AAV7H671_DENCH</name>
<keyword evidence="3 6" id="KW-1133">Transmembrane helix</keyword>
<evidence type="ECO:0000256" key="4">
    <source>
        <dbReference type="ARBA" id="ARBA00023136"/>
    </source>
</evidence>
<keyword evidence="9" id="KW-1185">Reference proteome</keyword>
<evidence type="ECO:0000313" key="9">
    <source>
        <dbReference type="Proteomes" id="UP000775213"/>
    </source>
</evidence>
<evidence type="ECO:0000256" key="3">
    <source>
        <dbReference type="ARBA" id="ARBA00022989"/>
    </source>
</evidence>
<gene>
    <name evidence="8" type="ORF">IEQ34_008151</name>
</gene>
<dbReference type="PANTHER" id="PTHR21576:SF73">
    <property type="entry name" value="F1C9.29 PROTEIN-RELATED"/>
    <property type="match status" value="1"/>
</dbReference>
<feature type="compositionally biased region" description="Basic and acidic residues" evidence="5">
    <location>
        <begin position="57"/>
        <end position="67"/>
    </location>
</feature>
<evidence type="ECO:0000256" key="1">
    <source>
        <dbReference type="ARBA" id="ARBA00004141"/>
    </source>
</evidence>
<keyword evidence="2 6" id="KW-0812">Transmembrane</keyword>
<dbReference type="GO" id="GO:0016020">
    <property type="term" value="C:membrane"/>
    <property type="evidence" value="ECO:0007669"/>
    <property type="project" value="UniProtKB-SubCell"/>
</dbReference>
<accession>A0AAV7H671</accession>
<feature type="transmembrane region" description="Helical" evidence="6">
    <location>
        <begin position="175"/>
        <end position="199"/>
    </location>
</feature>
<dbReference type="Pfam" id="PF06813">
    <property type="entry name" value="Nodulin-like"/>
    <property type="match status" value="1"/>
</dbReference>
<sequence length="214" mass="24068">MGRVRHSRTGSFRPARSSHPTLRLLADLASPFFRRLGSGRQQCSTQYKSNSSPLPSSDDRRLGASSDFRRLSRPAAVQHRIEDLRILREALKLTTPPFRRRIRPAAVQPVRSRLRKRLQHSQPHPSFAVAALSFARAKRKFSSLGYNKRQIAALGVAKDLNDSVRFLAGTLCEILPLWAALLIGSLHNFIGYGWVWLIFSGRAPPLPLWAVSLN</sequence>
<dbReference type="PANTHER" id="PTHR21576">
    <property type="entry name" value="UNCHARACTERIZED NODULIN-LIKE PROTEIN"/>
    <property type="match status" value="1"/>
</dbReference>
<comment type="subcellular location">
    <subcellularLocation>
        <location evidence="1">Membrane</location>
        <topology evidence="1">Multi-pass membrane protein</topology>
    </subcellularLocation>
</comment>
<protein>
    <recommendedName>
        <fullName evidence="7">Nodulin-like domain-containing protein</fullName>
    </recommendedName>
</protein>
<evidence type="ECO:0000313" key="8">
    <source>
        <dbReference type="EMBL" id="KAH0463569.1"/>
    </source>
</evidence>
<comment type="caution">
    <text evidence="8">The sequence shown here is derived from an EMBL/GenBank/DDBJ whole genome shotgun (WGS) entry which is preliminary data.</text>
</comment>
<dbReference type="EMBL" id="JAGFBR010000008">
    <property type="protein sequence ID" value="KAH0463569.1"/>
    <property type="molecule type" value="Genomic_DNA"/>
</dbReference>
<proteinExistence type="predicted"/>
<keyword evidence="4 6" id="KW-0472">Membrane</keyword>
<feature type="domain" description="Nodulin-like" evidence="7">
    <location>
        <begin position="142"/>
        <end position="212"/>
    </location>
</feature>
<dbReference type="InterPro" id="IPR010658">
    <property type="entry name" value="Nodulin-like"/>
</dbReference>
<evidence type="ECO:0000259" key="7">
    <source>
        <dbReference type="Pfam" id="PF06813"/>
    </source>
</evidence>